<keyword evidence="4" id="KW-1185">Reference proteome</keyword>
<protein>
    <submittedName>
        <fullName evidence="3">Uncharacterized conserved protein</fullName>
    </submittedName>
</protein>
<dbReference type="InterPro" id="IPR005545">
    <property type="entry name" value="YCII"/>
</dbReference>
<dbReference type="STRING" id="871741.SAMN05192570_0180"/>
<evidence type="ECO:0000256" key="1">
    <source>
        <dbReference type="ARBA" id="ARBA00007689"/>
    </source>
</evidence>
<organism evidence="3 4">
    <name type="scientific">Brevundimonas viscosa</name>
    <dbReference type="NCBI Taxonomy" id="871741"/>
    <lineage>
        <taxon>Bacteria</taxon>
        <taxon>Pseudomonadati</taxon>
        <taxon>Pseudomonadota</taxon>
        <taxon>Alphaproteobacteria</taxon>
        <taxon>Caulobacterales</taxon>
        <taxon>Caulobacteraceae</taxon>
        <taxon>Brevundimonas</taxon>
    </lineage>
</organism>
<dbReference type="EMBL" id="FOZV01000012">
    <property type="protein sequence ID" value="SFS90401.1"/>
    <property type="molecule type" value="Genomic_DNA"/>
</dbReference>
<dbReference type="OrthoDB" id="9807535at2"/>
<dbReference type="RefSeq" id="WP_092313629.1">
    <property type="nucleotide sequence ID" value="NZ_FOZV01000012.1"/>
</dbReference>
<comment type="similarity">
    <text evidence="1">Belongs to the YciI family.</text>
</comment>
<gene>
    <name evidence="3" type="ORF">SAMN05192570_0180</name>
</gene>
<dbReference type="PANTHER" id="PTHR35174:SF3">
    <property type="entry name" value="BLL7171 PROTEIN"/>
    <property type="match status" value="1"/>
</dbReference>
<sequence length="123" mass="13293">MQYALIIYENEAESYPDGEQGEAWRAVLAAHEAFAGDLHERGLLRGGSGLRHSDTATTVRVTGAGRTVHDGPFAETREQLGGFYLIEAADLDEAIAWAKKLPVAANASIEIRPCLDMPQPGQD</sequence>
<name>A0A1I6TMN8_9CAUL</name>
<dbReference type="PANTHER" id="PTHR35174">
    <property type="entry name" value="BLL7171 PROTEIN-RELATED"/>
    <property type="match status" value="1"/>
</dbReference>
<reference evidence="4" key="1">
    <citation type="submission" date="2016-10" db="EMBL/GenBank/DDBJ databases">
        <authorList>
            <person name="Varghese N."/>
            <person name="Submissions S."/>
        </authorList>
    </citation>
    <scope>NUCLEOTIDE SEQUENCE [LARGE SCALE GENOMIC DNA]</scope>
    <source>
        <strain evidence="4">CGMCC 1.10683</strain>
    </source>
</reference>
<dbReference type="Proteomes" id="UP000198788">
    <property type="component" value="Unassembled WGS sequence"/>
</dbReference>
<accession>A0A1I6TMN8</accession>
<dbReference type="AlphaFoldDB" id="A0A1I6TMN8"/>
<dbReference type="Pfam" id="PF03795">
    <property type="entry name" value="YCII"/>
    <property type="match status" value="1"/>
</dbReference>
<dbReference type="SUPFAM" id="SSF54909">
    <property type="entry name" value="Dimeric alpha+beta barrel"/>
    <property type="match status" value="1"/>
</dbReference>
<dbReference type="Gene3D" id="3.30.70.1060">
    <property type="entry name" value="Dimeric alpha+beta barrel"/>
    <property type="match status" value="1"/>
</dbReference>
<evidence type="ECO:0000313" key="4">
    <source>
        <dbReference type="Proteomes" id="UP000198788"/>
    </source>
</evidence>
<evidence type="ECO:0000313" key="3">
    <source>
        <dbReference type="EMBL" id="SFS90401.1"/>
    </source>
</evidence>
<evidence type="ECO:0000259" key="2">
    <source>
        <dbReference type="Pfam" id="PF03795"/>
    </source>
</evidence>
<feature type="domain" description="YCII-related" evidence="2">
    <location>
        <begin position="1"/>
        <end position="117"/>
    </location>
</feature>
<dbReference type="InterPro" id="IPR011008">
    <property type="entry name" value="Dimeric_a/b-barrel"/>
</dbReference>
<proteinExistence type="inferred from homology"/>